<dbReference type="Proteomes" id="UP001521116">
    <property type="component" value="Unassembled WGS sequence"/>
</dbReference>
<evidence type="ECO:0000256" key="3">
    <source>
        <dbReference type="ARBA" id="ARBA00022989"/>
    </source>
</evidence>
<evidence type="ECO:0000313" key="8">
    <source>
        <dbReference type="EMBL" id="KAL1637851.1"/>
    </source>
</evidence>
<feature type="domain" description="Major facilitator superfamily (MFS) profile" evidence="7">
    <location>
        <begin position="86"/>
        <end position="552"/>
    </location>
</feature>
<dbReference type="Gene3D" id="1.20.1250.20">
    <property type="entry name" value="MFS general substrate transporter like domains"/>
    <property type="match status" value="1"/>
</dbReference>
<keyword evidence="2 6" id="KW-0812">Transmembrane</keyword>
<keyword evidence="4 6" id="KW-0472">Membrane</keyword>
<evidence type="ECO:0000256" key="1">
    <source>
        <dbReference type="ARBA" id="ARBA00004141"/>
    </source>
</evidence>
<feature type="transmembrane region" description="Helical" evidence="6">
    <location>
        <begin position="371"/>
        <end position="394"/>
    </location>
</feature>
<evidence type="ECO:0000256" key="5">
    <source>
        <dbReference type="SAM" id="MobiDB-lite"/>
    </source>
</evidence>
<comment type="subcellular location">
    <subcellularLocation>
        <location evidence="1">Membrane</location>
        <topology evidence="1">Multi-pass membrane protein</topology>
    </subcellularLocation>
</comment>
<dbReference type="PROSITE" id="PS50850">
    <property type="entry name" value="MFS"/>
    <property type="match status" value="1"/>
</dbReference>
<feature type="compositionally biased region" description="Basic and acidic residues" evidence="5">
    <location>
        <begin position="34"/>
        <end position="47"/>
    </location>
</feature>
<feature type="transmembrane region" description="Helical" evidence="6">
    <location>
        <begin position="458"/>
        <end position="479"/>
    </location>
</feature>
<evidence type="ECO:0000259" key="7">
    <source>
        <dbReference type="PROSITE" id="PS50850"/>
    </source>
</evidence>
<organism evidence="8 9">
    <name type="scientific">Neofusicoccum ribis</name>
    <dbReference type="NCBI Taxonomy" id="45134"/>
    <lineage>
        <taxon>Eukaryota</taxon>
        <taxon>Fungi</taxon>
        <taxon>Dikarya</taxon>
        <taxon>Ascomycota</taxon>
        <taxon>Pezizomycotina</taxon>
        <taxon>Dothideomycetes</taxon>
        <taxon>Dothideomycetes incertae sedis</taxon>
        <taxon>Botryosphaeriales</taxon>
        <taxon>Botryosphaeriaceae</taxon>
        <taxon>Neofusicoccum</taxon>
    </lineage>
</organism>
<feature type="region of interest" description="Disordered" evidence="5">
    <location>
        <begin position="1"/>
        <end position="61"/>
    </location>
</feature>
<feature type="transmembrane region" description="Helical" evidence="6">
    <location>
        <begin position="332"/>
        <end position="351"/>
    </location>
</feature>
<keyword evidence="9" id="KW-1185">Reference proteome</keyword>
<feature type="transmembrane region" description="Helical" evidence="6">
    <location>
        <begin position="86"/>
        <end position="108"/>
    </location>
</feature>
<dbReference type="InterPro" id="IPR020846">
    <property type="entry name" value="MFS_dom"/>
</dbReference>
<feature type="transmembrane region" description="Helical" evidence="6">
    <location>
        <begin position="128"/>
        <end position="147"/>
    </location>
</feature>
<protein>
    <recommendedName>
        <fullName evidence="7">Major facilitator superfamily (MFS) profile domain-containing protein</fullName>
    </recommendedName>
</protein>
<proteinExistence type="predicted"/>
<keyword evidence="3 6" id="KW-1133">Transmembrane helix</keyword>
<feature type="transmembrane region" description="Helical" evidence="6">
    <location>
        <begin position="432"/>
        <end position="452"/>
    </location>
</feature>
<feature type="compositionally biased region" description="Basic and acidic residues" evidence="5">
    <location>
        <begin position="10"/>
        <end position="23"/>
    </location>
</feature>
<evidence type="ECO:0000313" key="9">
    <source>
        <dbReference type="Proteomes" id="UP001521116"/>
    </source>
</evidence>
<evidence type="ECO:0000256" key="4">
    <source>
        <dbReference type="ARBA" id="ARBA00023136"/>
    </source>
</evidence>
<feature type="transmembrane region" description="Helical" evidence="6">
    <location>
        <begin position="251"/>
        <end position="272"/>
    </location>
</feature>
<dbReference type="InterPro" id="IPR036259">
    <property type="entry name" value="MFS_trans_sf"/>
</dbReference>
<dbReference type="PANTHER" id="PTHR23502:SF52">
    <property type="entry name" value="MULTIDRUG TRANSPORTER, PUTATIVE (AFU_ORTHOLOGUE AFUA_2G17730)-RELATED"/>
    <property type="match status" value="1"/>
</dbReference>
<dbReference type="Pfam" id="PF07690">
    <property type="entry name" value="MFS_1"/>
    <property type="match status" value="1"/>
</dbReference>
<evidence type="ECO:0000256" key="6">
    <source>
        <dbReference type="SAM" id="Phobius"/>
    </source>
</evidence>
<feature type="transmembrane region" description="Helical" evidence="6">
    <location>
        <begin position="491"/>
        <end position="514"/>
    </location>
</feature>
<dbReference type="InterPro" id="IPR011701">
    <property type="entry name" value="MFS"/>
</dbReference>
<feature type="transmembrane region" description="Helical" evidence="6">
    <location>
        <begin position="526"/>
        <end position="547"/>
    </location>
</feature>
<reference evidence="8 9" key="1">
    <citation type="submission" date="2024-02" db="EMBL/GenBank/DDBJ databases">
        <title>De novo assembly and annotation of 12 fungi associated with fruit tree decline syndrome in Ontario, Canada.</title>
        <authorList>
            <person name="Sulman M."/>
            <person name="Ellouze W."/>
            <person name="Ilyukhin E."/>
        </authorList>
    </citation>
    <scope>NUCLEOTIDE SEQUENCE [LARGE SCALE GENOMIC DNA]</scope>
    <source>
        <strain evidence="8 9">M1-105</strain>
    </source>
</reference>
<feature type="transmembrane region" description="Helical" evidence="6">
    <location>
        <begin position="220"/>
        <end position="239"/>
    </location>
</feature>
<dbReference type="PANTHER" id="PTHR23502">
    <property type="entry name" value="MAJOR FACILITATOR SUPERFAMILY"/>
    <property type="match status" value="1"/>
</dbReference>
<dbReference type="SUPFAM" id="SSF103473">
    <property type="entry name" value="MFS general substrate transporter"/>
    <property type="match status" value="1"/>
</dbReference>
<evidence type="ECO:0000256" key="2">
    <source>
        <dbReference type="ARBA" id="ARBA00022692"/>
    </source>
</evidence>
<dbReference type="EMBL" id="JAJVDC020000002">
    <property type="protein sequence ID" value="KAL1637851.1"/>
    <property type="molecule type" value="Genomic_DNA"/>
</dbReference>
<sequence>MKMAGPVFLDMEKAESIQHEERGGTAGTQLRLPDQYDSRDKLAHTVRDGAPPSPPISHPEKNMITWDGPDDPENPFNWPSSKKWRITIIACFITFLSGLSGTALAPTAPFLTSTFDLAPDATSTIPPTYYPIFTWTLAAGLVPLILLPLMETYGIRHPYLALLTLLTLTHLPQSLAPTYAALIGPRALTGAAAGALQNITGGIVGDVWRGPRARSRPVALYIWALLLGVTAGPVLGGAITARAQTPDAWRLVPWTLLALLAGAALPLAAFLLPETRGPAILAARAARVRRLTGAAVYAEGEGRPCSGSSCEAWRTAATAAARPLRMLATEPLVACCTVWSAFCFGNALLFTQSIPRVYGELYGWEAWRSGLVQAGLVAGVTVGGALSPAADALYFRTAAAAAKRDGAGDEAVAGGGLAGTDADEDFVPEGRLYLSVPASFVGLAGGLFVYAWTAWPGVHWMAPTVGLTLVGVGIFTVVTAASNYVEDSYSLYAASALGGVAFGENLTGAFLPLAEQVLYTNLGFQWASSLLAFVAIGLSFAPVLLLWKGKSIRARSPFIGQAMYEMQESDHELF</sequence>
<name>A0ABR3TE73_9PEZI</name>
<accession>A0ABR3TE73</accession>
<gene>
    <name evidence="8" type="ORF">SLS56_000408</name>
</gene>
<comment type="caution">
    <text evidence="8">The sequence shown here is derived from an EMBL/GenBank/DDBJ whole genome shotgun (WGS) entry which is preliminary data.</text>
</comment>